<dbReference type="Pfam" id="PF00856">
    <property type="entry name" value="SET"/>
    <property type="match status" value="1"/>
</dbReference>
<dbReference type="Pfam" id="PF13181">
    <property type="entry name" value="TPR_8"/>
    <property type="match status" value="2"/>
</dbReference>
<comment type="caution">
    <text evidence="6">The sequence shown here is derived from an EMBL/GenBank/DDBJ whole genome shotgun (WGS) entry which is preliminary data.</text>
</comment>
<evidence type="ECO:0000313" key="6">
    <source>
        <dbReference type="EMBL" id="KAI1728148.1"/>
    </source>
</evidence>
<evidence type="ECO:0000256" key="1">
    <source>
        <dbReference type="ARBA" id="ARBA00022737"/>
    </source>
</evidence>
<organism evidence="6 7">
    <name type="scientific">Ditylenchus destructor</name>
    <dbReference type="NCBI Taxonomy" id="166010"/>
    <lineage>
        <taxon>Eukaryota</taxon>
        <taxon>Metazoa</taxon>
        <taxon>Ecdysozoa</taxon>
        <taxon>Nematoda</taxon>
        <taxon>Chromadorea</taxon>
        <taxon>Rhabditida</taxon>
        <taxon>Tylenchina</taxon>
        <taxon>Tylenchomorpha</taxon>
        <taxon>Sphaerularioidea</taxon>
        <taxon>Anguinidae</taxon>
        <taxon>Anguininae</taxon>
        <taxon>Ditylenchus</taxon>
    </lineage>
</organism>
<evidence type="ECO:0000256" key="4">
    <source>
        <dbReference type="SAM" id="Coils"/>
    </source>
</evidence>
<dbReference type="Pfam" id="PF07719">
    <property type="entry name" value="TPR_2"/>
    <property type="match status" value="1"/>
</dbReference>
<dbReference type="AlphaFoldDB" id="A0AAD4RA86"/>
<dbReference type="Gene3D" id="2.170.270.10">
    <property type="entry name" value="SET domain"/>
    <property type="match status" value="1"/>
</dbReference>
<protein>
    <submittedName>
        <fullName evidence="6">SET domain-containing protein</fullName>
    </submittedName>
</protein>
<dbReference type="InterPro" id="IPR001214">
    <property type="entry name" value="SET_dom"/>
</dbReference>
<name>A0AAD4RA86_9BILA</name>
<evidence type="ECO:0000256" key="3">
    <source>
        <dbReference type="PROSITE-ProRule" id="PRU00339"/>
    </source>
</evidence>
<sequence>MEKDRSARVMELLRSLGNACYLRKNYGAAVSYYEEAAKLEPDSALIHLNKADALLHLKKFVSAYREARQALEAGAEKEKAHLRMGQAAYGLRQWEMALKHLKYAARKYPEEVNDDVCRTKVRLLEASQGIYDISQLYDETAKRGKNHLDLADYTGPIQIADMPQKGGKGMVAINDIPKGTLLMGSKALSMSNEQSLVAETVEVLQRNPHRLEDIYSLYAGDSPRDIDIPKDRINVDRISKICLYNSFIVANRLGSSRGVTSGSRFGLWILPSFFNHSCLANAHRTFFGDFMFIYAVHDIKQGEEVTMTYAVPTETYIMRTALISKYGFRCHCRLCKLDRADPLTDKRDKIRDQCFELRDLIQNDPAKAEIELAALIKGLRETYQDRAEFRTQLVSPLISMARVYERLNELEKAAECYVEALDSLGSELRHYSGPEILVNLAQIKMRLGNVNNAKRILDEAMELYQIEMGVDKELFKEIFPVAGMLFNDPVQ</sequence>
<dbReference type="PANTHER" id="PTHR47643">
    <property type="entry name" value="TPR DOMAIN PROTEIN (AFU_ORTHOLOGUE AFUA_5G12710)"/>
    <property type="match status" value="1"/>
</dbReference>
<dbReference type="InterPro" id="IPR053209">
    <property type="entry name" value="Gramillin-biosynth_MTr"/>
</dbReference>
<dbReference type="Gene3D" id="1.25.40.10">
    <property type="entry name" value="Tetratricopeptide repeat domain"/>
    <property type="match status" value="2"/>
</dbReference>
<dbReference type="SMART" id="SM00028">
    <property type="entry name" value="TPR"/>
    <property type="match status" value="5"/>
</dbReference>
<dbReference type="PROSITE" id="PS50005">
    <property type="entry name" value="TPR"/>
    <property type="match status" value="1"/>
</dbReference>
<feature type="repeat" description="TPR" evidence="3">
    <location>
        <begin position="10"/>
        <end position="43"/>
    </location>
</feature>
<dbReference type="InterPro" id="IPR046341">
    <property type="entry name" value="SET_dom_sf"/>
</dbReference>
<dbReference type="PROSITE" id="PS50280">
    <property type="entry name" value="SET"/>
    <property type="match status" value="1"/>
</dbReference>
<gene>
    <name evidence="6" type="ORF">DdX_00305</name>
</gene>
<evidence type="ECO:0000313" key="7">
    <source>
        <dbReference type="Proteomes" id="UP001201812"/>
    </source>
</evidence>
<dbReference type="SUPFAM" id="SSF48452">
    <property type="entry name" value="TPR-like"/>
    <property type="match status" value="1"/>
</dbReference>
<feature type="domain" description="SET" evidence="5">
    <location>
        <begin position="155"/>
        <end position="310"/>
    </location>
</feature>
<dbReference type="InterPro" id="IPR011990">
    <property type="entry name" value="TPR-like_helical_dom_sf"/>
</dbReference>
<keyword evidence="1" id="KW-0677">Repeat</keyword>
<evidence type="ECO:0000259" key="5">
    <source>
        <dbReference type="PROSITE" id="PS50280"/>
    </source>
</evidence>
<dbReference type="PANTHER" id="PTHR47643:SF2">
    <property type="entry name" value="TPR DOMAIN PROTEIN (AFU_ORTHOLOGUE AFUA_5G12710)"/>
    <property type="match status" value="1"/>
</dbReference>
<dbReference type="Proteomes" id="UP001201812">
    <property type="component" value="Unassembled WGS sequence"/>
</dbReference>
<dbReference type="CDD" id="cd20071">
    <property type="entry name" value="SET_SMYD"/>
    <property type="match status" value="1"/>
</dbReference>
<dbReference type="EMBL" id="JAKKPZ010000001">
    <property type="protein sequence ID" value="KAI1728148.1"/>
    <property type="molecule type" value="Genomic_DNA"/>
</dbReference>
<dbReference type="SUPFAM" id="SSF82199">
    <property type="entry name" value="SET domain"/>
    <property type="match status" value="1"/>
</dbReference>
<keyword evidence="2 3" id="KW-0802">TPR repeat</keyword>
<feature type="coiled-coil region" evidence="4">
    <location>
        <begin position="400"/>
        <end position="427"/>
    </location>
</feature>
<evidence type="ECO:0000256" key="2">
    <source>
        <dbReference type="ARBA" id="ARBA00022803"/>
    </source>
</evidence>
<proteinExistence type="predicted"/>
<dbReference type="InterPro" id="IPR013105">
    <property type="entry name" value="TPR_2"/>
</dbReference>
<reference evidence="6" key="1">
    <citation type="submission" date="2022-01" db="EMBL/GenBank/DDBJ databases">
        <title>Genome Sequence Resource for Two Populations of Ditylenchus destructor, the Migratory Endoparasitic Phytonematode.</title>
        <authorList>
            <person name="Zhang H."/>
            <person name="Lin R."/>
            <person name="Xie B."/>
        </authorList>
    </citation>
    <scope>NUCLEOTIDE SEQUENCE</scope>
    <source>
        <strain evidence="6">BazhouSP</strain>
    </source>
</reference>
<accession>A0AAD4RA86</accession>
<keyword evidence="4" id="KW-0175">Coiled coil</keyword>
<dbReference type="InterPro" id="IPR019734">
    <property type="entry name" value="TPR_rpt"/>
</dbReference>
<keyword evidence="7" id="KW-1185">Reference proteome</keyword>